<organism evidence="2">
    <name type="scientific">Leptosphaeria maculans (strain JN3 / isolate v23.1.3 / race Av1-4-5-6-7-8)</name>
    <name type="common">Blackleg fungus</name>
    <name type="synonym">Phoma lingam</name>
    <dbReference type="NCBI Taxonomy" id="985895"/>
    <lineage>
        <taxon>Eukaryota</taxon>
        <taxon>Fungi</taxon>
        <taxon>Dikarya</taxon>
        <taxon>Ascomycota</taxon>
        <taxon>Pezizomycotina</taxon>
        <taxon>Dothideomycetes</taxon>
        <taxon>Pleosporomycetidae</taxon>
        <taxon>Pleosporales</taxon>
        <taxon>Pleosporineae</taxon>
        <taxon>Leptosphaeriaceae</taxon>
        <taxon>Plenodomus</taxon>
        <taxon>Plenodomus lingam/Leptosphaeria maculans species complex</taxon>
    </lineage>
</organism>
<sequence length="65" mass="7088">MKLTSTHVDYSDIHLVVGGRPYDHRGLMEADSAGYETSDSALEGHEYGWYASATTFSGNTSMSIL</sequence>
<dbReference type="Proteomes" id="UP000002668">
    <property type="component" value="Genome"/>
</dbReference>
<evidence type="ECO:0000313" key="1">
    <source>
        <dbReference type="EMBL" id="CBX91239.1"/>
    </source>
</evidence>
<name>E4ZIW9_LEPMJ</name>
<protein>
    <submittedName>
        <fullName evidence="1">Predicted protein</fullName>
    </submittedName>
</protein>
<dbReference type="InParanoid" id="E4ZIW9"/>
<gene>
    <name evidence="1" type="ORF">LEMA_P067470.1</name>
</gene>
<dbReference type="HOGENOM" id="CLU_2850123_0_0_1"/>
<dbReference type="VEuPathDB" id="FungiDB:LEMA_P067470.1"/>
<evidence type="ECO:0000313" key="2">
    <source>
        <dbReference type="Proteomes" id="UP000002668"/>
    </source>
</evidence>
<accession>E4ZIW9</accession>
<reference evidence="2" key="1">
    <citation type="journal article" date="2011" name="Nat. Commun.">
        <title>Effector diversification within compartments of the Leptosphaeria maculans genome affected by Repeat-Induced Point mutations.</title>
        <authorList>
            <person name="Rouxel T."/>
            <person name="Grandaubert J."/>
            <person name="Hane J.K."/>
            <person name="Hoede C."/>
            <person name="van de Wouw A.P."/>
            <person name="Couloux A."/>
            <person name="Dominguez V."/>
            <person name="Anthouard V."/>
            <person name="Bally P."/>
            <person name="Bourras S."/>
            <person name="Cozijnsen A.J."/>
            <person name="Ciuffetti L.M."/>
            <person name="Degrave A."/>
            <person name="Dilmaghani A."/>
            <person name="Duret L."/>
            <person name="Fudal I."/>
            <person name="Goodwin S.B."/>
            <person name="Gout L."/>
            <person name="Glaser N."/>
            <person name="Linglin J."/>
            <person name="Kema G.H.J."/>
            <person name="Lapalu N."/>
            <person name="Lawrence C.B."/>
            <person name="May K."/>
            <person name="Meyer M."/>
            <person name="Ollivier B."/>
            <person name="Poulain J."/>
            <person name="Schoch C.L."/>
            <person name="Simon A."/>
            <person name="Spatafora J.W."/>
            <person name="Stachowiak A."/>
            <person name="Turgeon B.G."/>
            <person name="Tyler B.M."/>
            <person name="Vincent D."/>
            <person name="Weissenbach J."/>
            <person name="Amselem J."/>
            <person name="Quesneville H."/>
            <person name="Oliver R.P."/>
            <person name="Wincker P."/>
            <person name="Balesdent M.-H."/>
            <person name="Howlett B.J."/>
        </authorList>
    </citation>
    <scope>NUCLEOTIDE SEQUENCE [LARGE SCALE GENOMIC DNA]</scope>
    <source>
        <strain evidence="2">JN3 / isolate v23.1.3 / race Av1-4-5-6-7-8</strain>
    </source>
</reference>
<dbReference type="EMBL" id="FP929072">
    <property type="protein sequence ID" value="CBX91239.1"/>
    <property type="molecule type" value="Genomic_DNA"/>
</dbReference>
<dbReference type="AlphaFoldDB" id="E4ZIW9"/>
<keyword evidence="2" id="KW-1185">Reference proteome</keyword>
<proteinExistence type="predicted"/>